<organism evidence="2">
    <name type="scientific">marine metagenome</name>
    <dbReference type="NCBI Taxonomy" id="408172"/>
    <lineage>
        <taxon>unclassified sequences</taxon>
        <taxon>metagenomes</taxon>
        <taxon>ecological metagenomes</taxon>
    </lineage>
</organism>
<protein>
    <recommendedName>
        <fullName evidence="3">Nicotinamide mononucleotide transporter PnuC</fullName>
    </recommendedName>
</protein>
<keyword evidence="1" id="KW-0812">Transmembrane</keyword>
<reference evidence="2" key="1">
    <citation type="submission" date="2018-05" db="EMBL/GenBank/DDBJ databases">
        <authorList>
            <person name="Lanie J.A."/>
            <person name="Ng W.-L."/>
            <person name="Kazmierczak K.M."/>
            <person name="Andrzejewski T.M."/>
            <person name="Davidsen T.M."/>
            <person name="Wayne K.J."/>
            <person name="Tettelin H."/>
            <person name="Glass J.I."/>
            <person name="Rusch D."/>
            <person name="Podicherti R."/>
            <person name="Tsui H.-C.T."/>
            <person name="Winkler M.E."/>
        </authorList>
    </citation>
    <scope>NUCLEOTIDE SEQUENCE</scope>
</reference>
<feature type="transmembrane region" description="Helical" evidence="1">
    <location>
        <begin position="55"/>
        <end position="73"/>
    </location>
</feature>
<sequence length="74" mass="8316">MSKEKSLEWFGVLTAIAYSMLVASNTGNEVLGFILLFISAISIAVWAFSFRHYGMLLLQFFYATAGLVGVIRWF</sequence>
<feature type="transmembrane region" description="Helical" evidence="1">
    <location>
        <begin position="30"/>
        <end position="48"/>
    </location>
</feature>
<accession>A0A381VF80</accession>
<keyword evidence="1" id="KW-0472">Membrane</keyword>
<feature type="transmembrane region" description="Helical" evidence="1">
    <location>
        <begin position="7"/>
        <end position="24"/>
    </location>
</feature>
<evidence type="ECO:0000256" key="1">
    <source>
        <dbReference type="SAM" id="Phobius"/>
    </source>
</evidence>
<name>A0A381VF80_9ZZZZ</name>
<proteinExistence type="predicted"/>
<dbReference type="EMBL" id="UINC01008677">
    <property type="protein sequence ID" value="SVA39019.1"/>
    <property type="molecule type" value="Genomic_DNA"/>
</dbReference>
<gene>
    <name evidence="2" type="ORF">METZ01_LOCUS91873</name>
</gene>
<dbReference type="AlphaFoldDB" id="A0A381VF80"/>
<keyword evidence="1" id="KW-1133">Transmembrane helix</keyword>
<evidence type="ECO:0000313" key="2">
    <source>
        <dbReference type="EMBL" id="SVA39019.1"/>
    </source>
</evidence>
<evidence type="ECO:0008006" key="3">
    <source>
        <dbReference type="Google" id="ProtNLM"/>
    </source>
</evidence>